<dbReference type="SUPFAM" id="SSF54236">
    <property type="entry name" value="Ubiquitin-like"/>
    <property type="match status" value="2"/>
</dbReference>
<dbReference type="InterPro" id="IPR052324">
    <property type="entry name" value="NFATC2-Int_DNA_Repair"/>
</dbReference>
<dbReference type="Gene3D" id="3.10.20.90">
    <property type="entry name" value="Phosphatidylinositol 3-kinase Catalytic Subunit, Chain A, domain 1"/>
    <property type="match status" value="2"/>
</dbReference>
<organism evidence="5 6">
    <name type="scientific">Lymnaea stagnalis</name>
    <name type="common">Great pond snail</name>
    <name type="synonym">Helix stagnalis</name>
    <dbReference type="NCBI Taxonomy" id="6523"/>
    <lineage>
        <taxon>Eukaryota</taxon>
        <taxon>Metazoa</taxon>
        <taxon>Spiralia</taxon>
        <taxon>Lophotrochozoa</taxon>
        <taxon>Mollusca</taxon>
        <taxon>Gastropoda</taxon>
        <taxon>Heterobranchia</taxon>
        <taxon>Euthyneura</taxon>
        <taxon>Panpulmonata</taxon>
        <taxon>Hygrophila</taxon>
        <taxon>Lymnaeoidea</taxon>
        <taxon>Lymnaeidae</taxon>
        <taxon>Lymnaea</taxon>
    </lineage>
</organism>
<dbReference type="InterPro" id="IPR022617">
    <property type="entry name" value="Rad60/SUMO-like_dom"/>
</dbReference>
<evidence type="ECO:0000259" key="4">
    <source>
        <dbReference type="Pfam" id="PF11976"/>
    </source>
</evidence>
<dbReference type="InterPro" id="IPR029071">
    <property type="entry name" value="Ubiquitin-like_domsf"/>
</dbReference>
<keyword evidence="6" id="KW-1185">Reference proteome</keyword>
<gene>
    <name evidence="5" type="ORF">GSLYS_00019012001</name>
</gene>
<feature type="domain" description="Rad60/SUMO-like" evidence="4">
    <location>
        <begin position="346"/>
        <end position="415"/>
    </location>
</feature>
<dbReference type="AlphaFoldDB" id="A0AAV2IH67"/>
<reference evidence="5 6" key="1">
    <citation type="submission" date="2024-04" db="EMBL/GenBank/DDBJ databases">
        <authorList>
            <consortium name="Genoscope - CEA"/>
            <person name="William W."/>
        </authorList>
    </citation>
    <scope>NUCLEOTIDE SEQUENCE [LARGE SCALE GENOMIC DNA]</scope>
</reference>
<dbReference type="GO" id="GO:0005634">
    <property type="term" value="C:nucleus"/>
    <property type="evidence" value="ECO:0007669"/>
    <property type="project" value="UniProtKB-SubCell"/>
</dbReference>
<evidence type="ECO:0000256" key="1">
    <source>
        <dbReference type="ARBA" id="ARBA00004123"/>
    </source>
</evidence>
<sequence>MKKSRASKVMISDWQDSSEEIPASLSGNKRESPRLLNKKKSGRTVKEKPHLGKSSNLTVADEHQLNVIDFNCSTDASIDNQPPSNSDLLEPKKTARRGLTKKNSYVELTQPTQVHNVSVYSQCVPETFKHLMENVSILNKSKFVSEANHEDNNPKKSNINAETNQSIQMNDDTEGSTSHIETEPSEVESDDPKPGDSSLVIRSPTPPRQVRVTKKKNRKVNKKINGALKTLNSLKDKLNHTTPAKRKRRSKDDDIIFIHEEKPEISVKVRYLSTVHRIKMRTTEPLHSLISKLSPTIGEDENVLALYLRDECLKLSETPLSLSLSVADIIECHCLKTEEGDSSEAIQLVIQCHSNKTKTVITASKRGLLRDVMNKYAAMKNLDPSTLVFSFDGEDIDPTDTPLKLEMEDHDCIDVTDWLAT</sequence>
<dbReference type="Pfam" id="PF11976">
    <property type="entry name" value="Rad60-SLD"/>
    <property type="match status" value="1"/>
</dbReference>
<comment type="caution">
    <text evidence="5">The sequence shown here is derived from an EMBL/GenBank/DDBJ whole genome shotgun (WGS) entry which is preliminary data.</text>
</comment>
<protein>
    <recommendedName>
        <fullName evidence="4">Rad60/SUMO-like domain-containing protein</fullName>
    </recommendedName>
</protein>
<name>A0AAV2IH67_LYMST</name>
<dbReference type="PANTHER" id="PTHR47187">
    <property type="entry name" value="NFATC2-INTERACTING PROTEIN"/>
    <property type="match status" value="1"/>
</dbReference>
<evidence type="ECO:0000256" key="3">
    <source>
        <dbReference type="SAM" id="MobiDB-lite"/>
    </source>
</evidence>
<keyword evidence="2" id="KW-0539">Nucleus</keyword>
<evidence type="ECO:0000313" key="5">
    <source>
        <dbReference type="EMBL" id="CAL1545529.1"/>
    </source>
</evidence>
<accession>A0AAV2IH67</accession>
<feature type="region of interest" description="Disordered" evidence="3">
    <location>
        <begin position="1"/>
        <end position="55"/>
    </location>
</feature>
<evidence type="ECO:0000313" key="6">
    <source>
        <dbReference type="Proteomes" id="UP001497497"/>
    </source>
</evidence>
<dbReference type="PANTHER" id="PTHR47187:SF1">
    <property type="entry name" value="NFATC2-INTERACTING PROTEIN"/>
    <property type="match status" value="1"/>
</dbReference>
<dbReference type="Proteomes" id="UP001497497">
    <property type="component" value="Unassembled WGS sequence"/>
</dbReference>
<dbReference type="CDD" id="cd01763">
    <property type="entry name" value="Ubl_SUMO_like"/>
    <property type="match status" value="1"/>
</dbReference>
<proteinExistence type="predicted"/>
<comment type="subcellular location">
    <subcellularLocation>
        <location evidence="1">Nucleus</location>
    </subcellularLocation>
</comment>
<dbReference type="GO" id="GO:0045944">
    <property type="term" value="P:positive regulation of transcription by RNA polymerase II"/>
    <property type="evidence" value="ECO:0007669"/>
    <property type="project" value="TreeGrafter"/>
</dbReference>
<evidence type="ECO:0000256" key="2">
    <source>
        <dbReference type="ARBA" id="ARBA00023242"/>
    </source>
</evidence>
<feature type="region of interest" description="Disordered" evidence="3">
    <location>
        <begin position="147"/>
        <end position="219"/>
    </location>
</feature>
<dbReference type="EMBL" id="CAXITT010000720">
    <property type="protein sequence ID" value="CAL1545529.1"/>
    <property type="molecule type" value="Genomic_DNA"/>
</dbReference>
<feature type="compositionally biased region" description="Polar residues" evidence="3">
    <location>
        <begin position="155"/>
        <end position="179"/>
    </location>
</feature>